<reference evidence="3" key="1">
    <citation type="submission" date="2015-01" db="EMBL/GenBank/DDBJ databases">
        <title>The Genome Sequence of Cladophialophora bantiana CBS 173.52.</title>
        <authorList>
            <consortium name="The Broad Institute Genomics Platform"/>
            <person name="Cuomo C."/>
            <person name="de Hoog S."/>
            <person name="Gorbushina A."/>
            <person name="Stielow B."/>
            <person name="Teixiera M."/>
            <person name="Abouelleil A."/>
            <person name="Chapman S.B."/>
            <person name="Priest M."/>
            <person name="Young S.K."/>
            <person name="Wortman J."/>
            <person name="Nusbaum C."/>
            <person name="Birren B."/>
        </authorList>
    </citation>
    <scope>NUCLEOTIDE SEQUENCE [LARGE SCALE GENOMIC DNA]</scope>
    <source>
        <strain evidence="3">CBS 173.52</strain>
    </source>
</reference>
<proteinExistence type="predicted"/>
<protein>
    <recommendedName>
        <fullName evidence="5">GDP/GTP exchange factor Sec2 N-terminal domain-containing protein</fullName>
    </recommendedName>
</protein>
<name>A0A0D2FIZ1_CLAB1</name>
<feature type="coiled-coil region" evidence="1">
    <location>
        <begin position="58"/>
        <end position="113"/>
    </location>
</feature>
<dbReference type="EMBL" id="KN847013">
    <property type="protein sequence ID" value="KIW86667.1"/>
    <property type="molecule type" value="Genomic_DNA"/>
</dbReference>
<keyword evidence="1" id="KW-0175">Coiled coil</keyword>
<feature type="region of interest" description="Disordered" evidence="2">
    <location>
        <begin position="1"/>
        <end position="52"/>
    </location>
</feature>
<sequence length="131" mass="15133">MDTVEAPVIPAKDLPKPPPSGPHDIKRNGLHFPPPRSTARPGPQNSKPDTSTHTLLQIRALEAENRRLRAEVAKNYQIELKSVKMVEDVRSAAERLKNAVLEFRKEQKYIEEEFREEQKRIDSEFQEANYF</sequence>
<dbReference type="VEuPathDB" id="FungiDB:Z519_12722"/>
<dbReference type="Proteomes" id="UP000053789">
    <property type="component" value="Unassembled WGS sequence"/>
</dbReference>
<accession>A0A0D2FIZ1</accession>
<evidence type="ECO:0000313" key="3">
    <source>
        <dbReference type="EMBL" id="KIW86667.1"/>
    </source>
</evidence>
<dbReference type="AlphaFoldDB" id="A0A0D2FIZ1"/>
<gene>
    <name evidence="3" type="ORF">Z519_12722</name>
</gene>
<dbReference type="HOGENOM" id="CLU_1927365_0_0_1"/>
<keyword evidence="4" id="KW-1185">Reference proteome</keyword>
<evidence type="ECO:0000256" key="2">
    <source>
        <dbReference type="SAM" id="MobiDB-lite"/>
    </source>
</evidence>
<dbReference type="RefSeq" id="XP_016613336.1">
    <property type="nucleotide sequence ID" value="XM_016770427.1"/>
</dbReference>
<organism evidence="3 4">
    <name type="scientific">Cladophialophora bantiana (strain ATCC 10958 / CBS 173.52 / CDC B-1940 / NIH 8579)</name>
    <name type="common">Xylohypha bantiana</name>
    <dbReference type="NCBI Taxonomy" id="1442370"/>
    <lineage>
        <taxon>Eukaryota</taxon>
        <taxon>Fungi</taxon>
        <taxon>Dikarya</taxon>
        <taxon>Ascomycota</taxon>
        <taxon>Pezizomycotina</taxon>
        <taxon>Eurotiomycetes</taxon>
        <taxon>Chaetothyriomycetidae</taxon>
        <taxon>Chaetothyriales</taxon>
        <taxon>Herpotrichiellaceae</taxon>
        <taxon>Cladophialophora</taxon>
    </lineage>
</organism>
<dbReference type="OrthoDB" id="4159106at2759"/>
<dbReference type="GeneID" id="27705650"/>
<evidence type="ECO:0000313" key="4">
    <source>
        <dbReference type="Proteomes" id="UP000053789"/>
    </source>
</evidence>
<evidence type="ECO:0008006" key="5">
    <source>
        <dbReference type="Google" id="ProtNLM"/>
    </source>
</evidence>
<evidence type="ECO:0000256" key="1">
    <source>
        <dbReference type="SAM" id="Coils"/>
    </source>
</evidence>
<feature type="compositionally biased region" description="Polar residues" evidence="2">
    <location>
        <begin position="43"/>
        <end position="52"/>
    </location>
</feature>